<comment type="caution">
    <text evidence="2">The sequence shown here is derived from an EMBL/GenBank/DDBJ whole genome shotgun (WGS) entry which is preliminary data.</text>
</comment>
<proteinExistence type="predicted"/>
<evidence type="ECO:0000313" key="2">
    <source>
        <dbReference type="EMBL" id="KRZ29284.1"/>
    </source>
</evidence>
<gene>
    <name evidence="2" type="ORF">T4C_2151</name>
</gene>
<evidence type="ECO:0008006" key="4">
    <source>
        <dbReference type="Google" id="ProtNLM"/>
    </source>
</evidence>
<dbReference type="AlphaFoldDB" id="A0A0V1J2P5"/>
<name>A0A0V1J2P5_TRIPS</name>
<sequence>MPLGRCQAAPAKNSRAARRSDNRRAGLRARGDGFRRSPVCKSDQEDHGTEIRVSNHMYGLPHGAFRASPGNVNSQKRRAGTATAVAGNRCGAGPERIGGTANPIAIHSPKSPLDGGLLGAPDSDHKGISPENPLVRDRGCLNARSLTLIEEGIDGLVPLSPFQLLTGWTYADFPQVADEEPNWRTPERGPRNWQSRWRYRQQLIAKWWRRWRSEYHAPEVDQQSRGAGTERPRPDTGGQRPLSAMPPQGRGGTFSGQ</sequence>
<evidence type="ECO:0000256" key="1">
    <source>
        <dbReference type="SAM" id="MobiDB-lite"/>
    </source>
</evidence>
<evidence type="ECO:0000313" key="3">
    <source>
        <dbReference type="Proteomes" id="UP000054826"/>
    </source>
</evidence>
<dbReference type="Proteomes" id="UP000054826">
    <property type="component" value="Unassembled WGS sequence"/>
</dbReference>
<dbReference type="EMBL" id="JYDV01000142">
    <property type="protein sequence ID" value="KRZ29284.1"/>
    <property type="molecule type" value="Genomic_DNA"/>
</dbReference>
<feature type="compositionally biased region" description="Basic and acidic residues" evidence="1">
    <location>
        <begin position="18"/>
        <end position="35"/>
    </location>
</feature>
<feature type="region of interest" description="Disordered" evidence="1">
    <location>
        <begin position="1"/>
        <end position="46"/>
    </location>
</feature>
<feature type="region of interest" description="Disordered" evidence="1">
    <location>
        <begin position="218"/>
        <end position="257"/>
    </location>
</feature>
<protein>
    <recommendedName>
        <fullName evidence="4">DUF5641 domain-containing protein</fullName>
    </recommendedName>
</protein>
<reference evidence="2 3" key="1">
    <citation type="submission" date="2015-01" db="EMBL/GenBank/DDBJ databases">
        <title>Evolution of Trichinella species and genotypes.</title>
        <authorList>
            <person name="Korhonen P.K."/>
            <person name="Edoardo P."/>
            <person name="Giuseppe L.R."/>
            <person name="Gasser R.B."/>
        </authorList>
    </citation>
    <scope>NUCLEOTIDE SEQUENCE [LARGE SCALE GENOMIC DNA]</scope>
    <source>
        <strain evidence="2">ISS176</strain>
    </source>
</reference>
<accession>A0A0V1J2P5</accession>
<organism evidence="2 3">
    <name type="scientific">Trichinella pseudospiralis</name>
    <name type="common">Parasitic roundworm</name>
    <dbReference type="NCBI Taxonomy" id="6337"/>
    <lineage>
        <taxon>Eukaryota</taxon>
        <taxon>Metazoa</taxon>
        <taxon>Ecdysozoa</taxon>
        <taxon>Nematoda</taxon>
        <taxon>Enoplea</taxon>
        <taxon>Dorylaimia</taxon>
        <taxon>Trichinellida</taxon>
        <taxon>Trichinellidae</taxon>
        <taxon>Trichinella</taxon>
    </lineage>
</organism>